<feature type="signal peptide" evidence="6">
    <location>
        <begin position="1"/>
        <end position="31"/>
    </location>
</feature>
<dbReference type="RefSeq" id="WP_380807688.1">
    <property type="nucleotide sequence ID" value="NZ_JBHTLB010000006.1"/>
</dbReference>
<evidence type="ECO:0000313" key="9">
    <source>
        <dbReference type="Proteomes" id="UP001596137"/>
    </source>
</evidence>
<feature type="active site" description="Charge relay system" evidence="5">
    <location>
        <position position="210"/>
    </location>
</feature>
<comment type="caution">
    <text evidence="8">The sequence shown here is derived from an EMBL/GenBank/DDBJ whole genome shotgun (WGS) entry which is preliminary data.</text>
</comment>
<keyword evidence="6" id="KW-0732">Signal</keyword>
<keyword evidence="2 5" id="KW-0645">Protease</keyword>
<dbReference type="PANTHER" id="PTHR43399">
    <property type="entry name" value="SUBTILISIN-RELATED"/>
    <property type="match status" value="1"/>
</dbReference>
<evidence type="ECO:0000256" key="1">
    <source>
        <dbReference type="ARBA" id="ARBA00011073"/>
    </source>
</evidence>
<feature type="active site" description="Charge relay system" evidence="5">
    <location>
        <position position="393"/>
    </location>
</feature>
<feature type="chain" id="PRO_5046911294" evidence="6">
    <location>
        <begin position="32"/>
        <end position="461"/>
    </location>
</feature>
<dbReference type="InterPro" id="IPR022398">
    <property type="entry name" value="Peptidase_S8_His-AS"/>
</dbReference>
<evidence type="ECO:0000256" key="6">
    <source>
        <dbReference type="SAM" id="SignalP"/>
    </source>
</evidence>
<dbReference type="InterPro" id="IPR000209">
    <property type="entry name" value="Peptidase_S8/S53_dom"/>
</dbReference>
<feature type="active site" description="Charge relay system" evidence="5">
    <location>
        <position position="145"/>
    </location>
</feature>
<dbReference type="Proteomes" id="UP001596137">
    <property type="component" value="Unassembled WGS sequence"/>
</dbReference>
<dbReference type="InterPro" id="IPR036852">
    <property type="entry name" value="Peptidase_S8/S53_dom_sf"/>
</dbReference>
<dbReference type="Pfam" id="PF00082">
    <property type="entry name" value="Peptidase_S8"/>
    <property type="match status" value="1"/>
</dbReference>
<keyword evidence="3 5" id="KW-0378">Hydrolase</keyword>
<dbReference type="PRINTS" id="PR00723">
    <property type="entry name" value="SUBTILISIN"/>
</dbReference>
<dbReference type="Gene3D" id="3.40.50.200">
    <property type="entry name" value="Peptidase S8/S53 domain"/>
    <property type="match status" value="1"/>
</dbReference>
<comment type="similarity">
    <text evidence="1 5">Belongs to the peptidase S8 family.</text>
</comment>
<dbReference type="EMBL" id="JBHSRF010000001">
    <property type="protein sequence ID" value="MFC6079643.1"/>
    <property type="molecule type" value="Genomic_DNA"/>
</dbReference>
<dbReference type="SUPFAM" id="SSF52743">
    <property type="entry name" value="Subtilisin-like"/>
    <property type="match status" value="1"/>
</dbReference>
<organism evidence="8 9">
    <name type="scientific">Sphaerisporangium aureirubrum</name>
    <dbReference type="NCBI Taxonomy" id="1544736"/>
    <lineage>
        <taxon>Bacteria</taxon>
        <taxon>Bacillati</taxon>
        <taxon>Actinomycetota</taxon>
        <taxon>Actinomycetes</taxon>
        <taxon>Streptosporangiales</taxon>
        <taxon>Streptosporangiaceae</taxon>
        <taxon>Sphaerisporangium</taxon>
    </lineage>
</organism>
<evidence type="ECO:0000313" key="8">
    <source>
        <dbReference type="EMBL" id="MFC6079643.1"/>
    </source>
</evidence>
<evidence type="ECO:0000256" key="3">
    <source>
        <dbReference type="ARBA" id="ARBA00022801"/>
    </source>
</evidence>
<dbReference type="PROSITE" id="PS00137">
    <property type="entry name" value="SUBTILASE_HIS"/>
    <property type="match status" value="1"/>
</dbReference>
<keyword evidence="4 5" id="KW-0720">Serine protease</keyword>
<reference evidence="9" key="1">
    <citation type="journal article" date="2019" name="Int. J. Syst. Evol. Microbiol.">
        <title>The Global Catalogue of Microorganisms (GCM) 10K type strain sequencing project: providing services to taxonomists for standard genome sequencing and annotation.</title>
        <authorList>
            <consortium name="The Broad Institute Genomics Platform"/>
            <consortium name="The Broad Institute Genome Sequencing Center for Infectious Disease"/>
            <person name="Wu L."/>
            <person name="Ma J."/>
        </authorList>
    </citation>
    <scope>NUCLEOTIDE SEQUENCE [LARGE SCALE GENOMIC DNA]</scope>
    <source>
        <strain evidence="9">JCM 30346</strain>
    </source>
</reference>
<name>A0ABW1N9G0_9ACTN</name>
<evidence type="ECO:0000256" key="5">
    <source>
        <dbReference type="PROSITE-ProRule" id="PRU01240"/>
    </source>
</evidence>
<dbReference type="InterPro" id="IPR051048">
    <property type="entry name" value="Peptidase_S8/S53_subtilisin"/>
</dbReference>
<evidence type="ECO:0000256" key="2">
    <source>
        <dbReference type="ARBA" id="ARBA00022670"/>
    </source>
</evidence>
<sequence length="461" mass="47388">MRLRSLLASTAVLVITLTATPVAGASAQATAAAPAVAENLLAEVSQGKKVRAIVEVRGFVTRVAAALEAASDETTVIDATSSGDFLVVTVDQPTLDAAMAHDMVRAVYRDELSKATLDGTTRLIGSRKANKAGWTGKGSTIAILDTGIDRDHPFFAGRIVREACFSTSDPDPLYQADSLCPSGQQSEIGAGAADAETAKCVVDGVVECYHGTHVAGVAAGKKAGPGPSGGVAPEAGILPIQVFSRFNGPICQEQGTSAPCFLSFTSDQKLALQYVDQVHAGLNVVAANLSLSVGPKHKVHCDADPAYGALKWEILWLKDFGVTTVVSAGNDRYADGVASPACISSVVAAGATNNHDRPARFGDRGPLLDLFAPGVAVRSAVPGGTFRSLSGTSLAAAHVAGALALVRQANPDLPGEGLVERLQTTGKDIVYRSGGTRVTTKRIDLAAALSLTPTPSPTPND</sequence>
<dbReference type="InterPro" id="IPR023827">
    <property type="entry name" value="Peptidase_S8_Asp-AS"/>
</dbReference>
<accession>A0ABW1N9G0</accession>
<protein>
    <submittedName>
        <fullName evidence="8">S8 family serine peptidase</fullName>
    </submittedName>
</protein>
<dbReference type="InterPro" id="IPR015500">
    <property type="entry name" value="Peptidase_S8_subtilisin-rel"/>
</dbReference>
<dbReference type="PROSITE" id="PS51892">
    <property type="entry name" value="SUBTILASE"/>
    <property type="match status" value="1"/>
</dbReference>
<dbReference type="PANTHER" id="PTHR43399:SF4">
    <property type="entry name" value="CELL WALL-ASSOCIATED PROTEASE"/>
    <property type="match status" value="1"/>
</dbReference>
<keyword evidence="9" id="KW-1185">Reference proteome</keyword>
<proteinExistence type="inferred from homology"/>
<feature type="domain" description="Peptidase S8/S53" evidence="7">
    <location>
        <begin position="136"/>
        <end position="425"/>
    </location>
</feature>
<evidence type="ECO:0000256" key="4">
    <source>
        <dbReference type="ARBA" id="ARBA00022825"/>
    </source>
</evidence>
<evidence type="ECO:0000259" key="7">
    <source>
        <dbReference type="Pfam" id="PF00082"/>
    </source>
</evidence>
<gene>
    <name evidence="8" type="ORF">ACFP1K_00605</name>
</gene>
<dbReference type="PROSITE" id="PS00136">
    <property type="entry name" value="SUBTILASE_ASP"/>
    <property type="match status" value="1"/>
</dbReference>